<dbReference type="Gene3D" id="3.30.450.20">
    <property type="entry name" value="PAS domain"/>
    <property type="match status" value="1"/>
</dbReference>
<accession>G7V9I1</accession>
<sequence>MHLDDEDQKSFAFEEKDGGLSHLDLAKELKKKDLLLQYLFDNAPLGIMQTLPGGVIVRANRMAHEIFGYSYGEMNGKLVDDLVLPDDKRLSGEEYTRKLHSEKEVVVFEDVRRRKDGSLFYASFIGFPVLMDGEVVGVFAIYQDITKRKEAEQVLKEKVAYAETEMRTMKRYWEQTISLVSSVVEARDPYTAGHQQNVAVISREIGRKLGLSGEEIYPIYVAAMVHDIGKVEIPSEILAKPGKLTSLERELVKRHPEAGKRILSKLETPWPIAEIVYQHHERINGGGYPRGLKKNDILLAARIIAVADVVDAMETHRPYRPALGKDAVLEELYNGKGVLYDEDVVDAWMCLTGH</sequence>
<organism evidence="4 5">
    <name type="scientific">Thermovirga lienii (strain ATCC BAA-1197 / DSM 17291 / Cas60314)</name>
    <dbReference type="NCBI Taxonomy" id="580340"/>
    <lineage>
        <taxon>Bacteria</taxon>
        <taxon>Thermotogati</taxon>
        <taxon>Synergistota</taxon>
        <taxon>Synergistia</taxon>
        <taxon>Synergistales</taxon>
        <taxon>Thermovirgaceae</taxon>
        <taxon>Thermovirga</taxon>
    </lineage>
</organism>
<dbReference type="KEGG" id="tli:Tlie_0798"/>
<dbReference type="CDD" id="cd00077">
    <property type="entry name" value="HDc"/>
    <property type="match status" value="1"/>
</dbReference>
<evidence type="ECO:0000259" key="1">
    <source>
        <dbReference type="PROSITE" id="PS50112"/>
    </source>
</evidence>
<evidence type="ECO:0000313" key="5">
    <source>
        <dbReference type="Proteomes" id="UP000005868"/>
    </source>
</evidence>
<dbReference type="PROSITE" id="PS51832">
    <property type="entry name" value="HD_GYP"/>
    <property type="match status" value="1"/>
</dbReference>
<dbReference type="SMART" id="SM00471">
    <property type="entry name" value="HDc"/>
    <property type="match status" value="1"/>
</dbReference>
<dbReference type="InterPro" id="IPR000014">
    <property type="entry name" value="PAS"/>
</dbReference>
<dbReference type="eggNOG" id="COG3437">
    <property type="taxonomic scope" value="Bacteria"/>
</dbReference>
<evidence type="ECO:0000259" key="3">
    <source>
        <dbReference type="PROSITE" id="PS51832"/>
    </source>
</evidence>
<protein>
    <submittedName>
        <fullName evidence="4">Putative PAS/PAC sensor protein</fullName>
    </submittedName>
</protein>
<evidence type="ECO:0000313" key="4">
    <source>
        <dbReference type="EMBL" id="AER66531.1"/>
    </source>
</evidence>
<dbReference type="SUPFAM" id="SSF109604">
    <property type="entry name" value="HD-domain/PDEase-like"/>
    <property type="match status" value="1"/>
</dbReference>
<evidence type="ECO:0000259" key="2">
    <source>
        <dbReference type="PROSITE" id="PS50113"/>
    </source>
</evidence>
<dbReference type="Gene3D" id="1.10.3210.10">
    <property type="entry name" value="Hypothetical protein af1432"/>
    <property type="match status" value="1"/>
</dbReference>
<feature type="domain" description="PAC" evidence="2">
    <location>
        <begin position="101"/>
        <end position="157"/>
    </location>
</feature>
<dbReference type="InterPro" id="IPR003607">
    <property type="entry name" value="HD/PDEase_dom"/>
</dbReference>
<gene>
    <name evidence="4" type="ordered locus">Tlie_0798</name>
</gene>
<dbReference type="InterPro" id="IPR037522">
    <property type="entry name" value="HD_GYP_dom"/>
</dbReference>
<dbReference type="Pfam" id="PF13487">
    <property type="entry name" value="HD_5"/>
    <property type="match status" value="1"/>
</dbReference>
<dbReference type="STRING" id="580340.Tlie_0798"/>
<dbReference type="InterPro" id="IPR035965">
    <property type="entry name" value="PAS-like_dom_sf"/>
</dbReference>
<name>G7V9I1_THELD</name>
<reference evidence="5" key="1">
    <citation type="submission" date="2011-10" db="EMBL/GenBank/DDBJ databases">
        <title>The complete genome of chromosome of Thermovirga lienii DSM 17291.</title>
        <authorList>
            <consortium name="US DOE Joint Genome Institute (JGI-PGF)"/>
            <person name="Lucas S."/>
            <person name="Copeland A."/>
            <person name="Lapidus A."/>
            <person name="Glavina del Rio T."/>
            <person name="Dalin E."/>
            <person name="Tice H."/>
            <person name="Bruce D."/>
            <person name="Goodwin L."/>
            <person name="Pitluck S."/>
            <person name="Peters L."/>
            <person name="Mikhailova N."/>
            <person name="Saunders E."/>
            <person name="Kyrpides N."/>
            <person name="Mavromatis K."/>
            <person name="Ivanova N."/>
            <person name="Last F.I."/>
            <person name="Brettin T."/>
            <person name="Detter J.C."/>
            <person name="Han C."/>
            <person name="Larimer F."/>
            <person name="Land M."/>
            <person name="Hauser L."/>
            <person name="Markowitz V."/>
            <person name="Cheng J.-F."/>
            <person name="Hugenholtz P."/>
            <person name="Woyke T."/>
            <person name="Wu D."/>
            <person name="Spring S."/>
            <person name="Schroeder M."/>
            <person name="Brambilla E.-M."/>
            <person name="Klenk H.-P."/>
            <person name="Eisen J.A."/>
        </authorList>
    </citation>
    <scope>NUCLEOTIDE SEQUENCE [LARGE SCALE GENOMIC DNA]</scope>
    <source>
        <strain evidence="5">ATCC BAA-1197 / DSM 17291 / Cas60314</strain>
    </source>
</reference>
<dbReference type="SUPFAM" id="SSF55785">
    <property type="entry name" value="PYP-like sensor domain (PAS domain)"/>
    <property type="match status" value="1"/>
</dbReference>
<dbReference type="OrthoDB" id="5162at2"/>
<dbReference type="PANTHER" id="PTHR43155:SF2">
    <property type="entry name" value="CYCLIC DI-GMP PHOSPHODIESTERASE PA4108"/>
    <property type="match status" value="1"/>
</dbReference>
<dbReference type="Pfam" id="PF13426">
    <property type="entry name" value="PAS_9"/>
    <property type="match status" value="1"/>
</dbReference>
<dbReference type="CDD" id="cd00130">
    <property type="entry name" value="PAS"/>
    <property type="match status" value="1"/>
</dbReference>
<dbReference type="EMBL" id="CP003096">
    <property type="protein sequence ID" value="AER66531.1"/>
    <property type="molecule type" value="Genomic_DNA"/>
</dbReference>
<reference evidence="4 5" key="2">
    <citation type="journal article" date="2012" name="Stand. Genomic Sci.">
        <title>Genome sequence of the moderately thermophilic, amino-acid-degrading and sulfur-reducing bacterium Thermovirga lienii type strain (Cas60314(T)).</title>
        <authorList>
            <person name="Goker M."/>
            <person name="Saunders E."/>
            <person name="Lapidus A."/>
            <person name="Nolan M."/>
            <person name="Lucas S."/>
            <person name="Hammon N."/>
            <person name="Deshpande S."/>
            <person name="Cheng J.F."/>
            <person name="Han C."/>
            <person name="Tapia R."/>
            <person name="Goodwin L.A."/>
            <person name="Pitluck S."/>
            <person name="Liolios K."/>
            <person name="Mavromatis K."/>
            <person name="Pagani I."/>
            <person name="Ivanova N."/>
            <person name="Mikhailova N."/>
            <person name="Pati A."/>
            <person name="Chen A."/>
            <person name="Palaniappan K."/>
            <person name="Land M."/>
            <person name="Chang Y.J."/>
            <person name="Jeffries C.D."/>
            <person name="Brambilla E.M."/>
            <person name="Rohde M."/>
            <person name="Spring S."/>
            <person name="Detter J.C."/>
            <person name="Woyke T."/>
            <person name="Bristow J."/>
            <person name="Eisen J.A."/>
            <person name="Markowitz V."/>
            <person name="Hugenholtz P."/>
            <person name="Kyrpides N.C."/>
            <person name="Klenk H.P."/>
        </authorList>
    </citation>
    <scope>NUCLEOTIDE SEQUENCE [LARGE SCALE GENOMIC DNA]</scope>
    <source>
        <strain evidence="5">ATCC BAA-1197 / DSM 17291 / Cas60314</strain>
    </source>
</reference>
<dbReference type="AlphaFoldDB" id="G7V9I1"/>
<dbReference type="Proteomes" id="UP000005868">
    <property type="component" value="Chromosome"/>
</dbReference>
<keyword evidence="5" id="KW-1185">Reference proteome</keyword>
<dbReference type="NCBIfam" id="TIGR00229">
    <property type="entry name" value="sensory_box"/>
    <property type="match status" value="1"/>
</dbReference>
<feature type="domain" description="HD-GYP" evidence="3">
    <location>
        <begin position="169"/>
        <end position="354"/>
    </location>
</feature>
<proteinExistence type="predicted"/>
<dbReference type="PROSITE" id="PS50112">
    <property type="entry name" value="PAS"/>
    <property type="match status" value="1"/>
</dbReference>
<dbReference type="PANTHER" id="PTHR43155">
    <property type="entry name" value="CYCLIC DI-GMP PHOSPHODIESTERASE PA4108-RELATED"/>
    <property type="match status" value="1"/>
</dbReference>
<feature type="domain" description="PAS" evidence="1">
    <location>
        <begin position="32"/>
        <end position="102"/>
    </location>
</feature>
<dbReference type="HOGENOM" id="CLU_000445_92_13_0"/>
<dbReference type="InterPro" id="IPR000700">
    <property type="entry name" value="PAS-assoc_C"/>
</dbReference>
<dbReference type="SMART" id="SM00091">
    <property type="entry name" value="PAS"/>
    <property type="match status" value="1"/>
</dbReference>
<dbReference type="PROSITE" id="PS50113">
    <property type="entry name" value="PAC"/>
    <property type="match status" value="1"/>
</dbReference>